<feature type="region of interest" description="Disordered" evidence="1">
    <location>
        <begin position="109"/>
        <end position="137"/>
    </location>
</feature>
<dbReference type="SMR" id="A0A8I6WL24"/>
<feature type="domain" description="Myb/SANT-like DNA-binding" evidence="2">
    <location>
        <begin position="13"/>
        <end position="100"/>
    </location>
</feature>
<dbReference type="GO" id="GO:0005634">
    <property type="term" value="C:nucleus"/>
    <property type="evidence" value="ECO:0000318"/>
    <property type="project" value="GO_Central"/>
</dbReference>
<sequence length="215" mass="23996">MPSSKKSPGARGPWSDGETSALVDAWGPMYLRRNQNPLAVEEWRVVCSAVNAQRAAEGCRFNRSLVQCQKRIYTLKDQYQKELAKGRPTSGWRHFTQLRAFLADSPPGFATKTTAASGKKEKEEEVEEASPCFPETKPATDKNEEVVGCGCELVGSVRCCPAATVTKLAEVYERVEMKRLGVKEKEMEMEKNTISRCILGHKKMKVENPEETHGN</sequence>
<dbReference type="InterPro" id="IPR044822">
    <property type="entry name" value="Myb_DNA-bind_4"/>
</dbReference>
<keyword evidence="4" id="KW-1185">Reference proteome</keyword>
<dbReference type="PANTHER" id="PTHR31307:SF46">
    <property type="entry name" value="MYB_SANT-LIKE DNA-BINDING DOMAIN-CONTAINING PROTEIN"/>
    <property type="match status" value="1"/>
</dbReference>
<reference evidence="3" key="2">
    <citation type="submission" date="2020-10" db="EMBL/GenBank/DDBJ databases">
        <authorList>
            <person name="Scholz U."/>
            <person name="Mascher M."/>
            <person name="Fiebig A."/>
        </authorList>
    </citation>
    <scope>NUCLEOTIDE SEQUENCE [LARGE SCALE GENOMIC DNA]</scope>
    <source>
        <strain evidence="3">cv. Morex</strain>
    </source>
</reference>
<name>A0A8I6WL24_HORVV</name>
<evidence type="ECO:0000313" key="3">
    <source>
        <dbReference type="EnsemblPlants" id="HORVU.MOREX.r3.1HG0077560.1.CDS1"/>
    </source>
</evidence>
<evidence type="ECO:0000256" key="1">
    <source>
        <dbReference type="SAM" id="MobiDB-lite"/>
    </source>
</evidence>
<dbReference type="InterPro" id="IPR044823">
    <property type="entry name" value="ASIL1/2-like"/>
</dbReference>
<accession>A0A8I6WL24</accession>
<dbReference type="OMA" id="QCQTRVR"/>
<evidence type="ECO:0000259" key="2">
    <source>
        <dbReference type="Pfam" id="PF13837"/>
    </source>
</evidence>
<dbReference type="Pfam" id="PF13837">
    <property type="entry name" value="Myb_DNA-bind_4"/>
    <property type="match status" value="1"/>
</dbReference>
<dbReference type="EnsemblPlants" id="HORVU.MOREX.r3.1HG0077560.1">
    <property type="protein sequence ID" value="HORVU.MOREX.r3.1HG0077560.1.CDS1"/>
    <property type="gene ID" value="HORVU.MOREX.r3.1HG0077560"/>
</dbReference>
<dbReference type="Proteomes" id="UP000011116">
    <property type="component" value="Chromosome 1H"/>
</dbReference>
<protein>
    <recommendedName>
        <fullName evidence="2">Myb/SANT-like DNA-binding domain-containing protein</fullName>
    </recommendedName>
</protein>
<dbReference type="AlphaFoldDB" id="A0A8I6WL24"/>
<dbReference type="PANTHER" id="PTHR31307">
    <property type="entry name" value="TRIHELIX TRANSCRIPTION FACTOR ASIL2"/>
    <property type="match status" value="1"/>
</dbReference>
<reference evidence="4" key="1">
    <citation type="journal article" date="2012" name="Nature">
        <title>A physical, genetic and functional sequence assembly of the barley genome.</title>
        <authorList>
            <consortium name="The International Barley Genome Sequencing Consortium"/>
            <person name="Mayer K.F."/>
            <person name="Waugh R."/>
            <person name="Brown J.W."/>
            <person name="Schulman A."/>
            <person name="Langridge P."/>
            <person name="Platzer M."/>
            <person name="Fincher G.B."/>
            <person name="Muehlbauer G.J."/>
            <person name="Sato K."/>
            <person name="Close T.J."/>
            <person name="Wise R.P."/>
            <person name="Stein N."/>
        </authorList>
    </citation>
    <scope>NUCLEOTIDE SEQUENCE [LARGE SCALE GENOMIC DNA]</scope>
    <source>
        <strain evidence="4">cv. Morex</strain>
    </source>
</reference>
<dbReference type="Gramene" id="HORVU.MOREX.r3.1HG0077560.1">
    <property type="protein sequence ID" value="HORVU.MOREX.r3.1HG0077560.1.CDS1"/>
    <property type="gene ID" value="HORVU.MOREX.r3.1HG0077560"/>
</dbReference>
<dbReference type="Gramene" id="HORVU.MOREX.r2.1HG0062970.1">
    <property type="protein sequence ID" value="HORVU.MOREX.r2.1HG0062970.1.CDS.1"/>
    <property type="gene ID" value="HORVU.MOREX.r2.1HG0062970"/>
</dbReference>
<proteinExistence type="predicted"/>
<evidence type="ECO:0000313" key="4">
    <source>
        <dbReference type="Proteomes" id="UP000011116"/>
    </source>
</evidence>
<organism evidence="3 4">
    <name type="scientific">Hordeum vulgare subsp. vulgare</name>
    <name type="common">Domesticated barley</name>
    <dbReference type="NCBI Taxonomy" id="112509"/>
    <lineage>
        <taxon>Eukaryota</taxon>
        <taxon>Viridiplantae</taxon>
        <taxon>Streptophyta</taxon>
        <taxon>Embryophyta</taxon>
        <taxon>Tracheophyta</taxon>
        <taxon>Spermatophyta</taxon>
        <taxon>Magnoliopsida</taxon>
        <taxon>Liliopsida</taxon>
        <taxon>Poales</taxon>
        <taxon>Poaceae</taxon>
        <taxon>BOP clade</taxon>
        <taxon>Pooideae</taxon>
        <taxon>Triticodae</taxon>
        <taxon>Triticeae</taxon>
        <taxon>Hordeinae</taxon>
        <taxon>Hordeum</taxon>
    </lineage>
</organism>
<reference evidence="3" key="3">
    <citation type="submission" date="2022-01" db="UniProtKB">
        <authorList>
            <consortium name="EnsemblPlants"/>
        </authorList>
    </citation>
    <scope>IDENTIFICATION</scope>
    <source>
        <strain evidence="3">subsp. vulgare</strain>
    </source>
</reference>
<dbReference type="GO" id="GO:0000976">
    <property type="term" value="F:transcription cis-regulatory region binding"/>
    <property type="evidence" value="ECO:0000318"/>
    <property type="project" value="GO_Central"/>
</dbReference>